<keyword evidence="2" id="KW-1185">Reference proteome</keyword>
<organism evidence="1 2">
    <name type="scientific">Bifidobacterium xylocopae</name>
    <dbReference type="NCBI Taxonomy" id="2493119"/>
    <lineage>
        <taxon>Bacteria</taxon>
        <taxon>Bacillati</taxon>
        <taxon>Actinomycetota</taxon>
        <taxon>Actinomycetes</taxon>
        <taxon>Bifidobacteriales</taxon>
        <taxon>Bifidobacteriaceae</taxon>
        <taxon>Bifidobacterium</taxon>
    </lineage>
</organism>
<evidence type="ECO:0000313" key="2">
    <source>
        <dbReference type="Proteomes" id="UP000252345"/>
    </source>
</evidence>
<evidence type="ECO:0000313" key="1">
    <source>
        <dbReference type="EMBL" id="RBP99825.1"/>
    </source>
</evidence>
<reference evidence="1 2" key="1">
    <citation type="submission" date="2017-10" db="EMBL/GenBank/DDBJ databases">
        <title>Bifidobacterium xylocopum sp. nov. and Bifidobacterium aemilianum sp. nov., from the carpenter bee (Xylocopa violacea) digestive tract.</title>
        <authorList>
            <person name="Alberoni D."/>
            <person name="Baffoni L."/>
            <person name="Di Gioia D."/>
            <person name="Gaggia F."/>
            <person name="Biavati B."/>
        </authorList>
    </citation>
    <scope>NUCLEOTIDE SEQUENCE [LARGE SCALE GENOMIC DNA]</scope>
    <source>
        <strain evidence="1 2">XV2</strain>
    </source>
</reference>
<dbReference type="AlphaFoldDB" id="A0A366KDK3"/>
<comment type="caution">
    <text evidence="1">The sequence shown here is derived from an EMBL/GenBank/DDBJ whole genome shotgun (WGS) entry which is preliminary data.</text>
</comment>
<protein>
    <submittedName>
        <fullName evidence="1">Uncharacterized protein</fullName>
    </submittedName>
</protein>
<dbReference type="Proteomes" id="UP000252345">
    <property type="component" value="Unassembled WGS sequence"/>
</dbReference>
<proteinExistence type="predicted"/>
<dbReference type="EMBL" id="PDCH01000002">
    <property type="protein sequence ID" value="RBP99825.1"/>
    <property type="molecule type" value="Genomic_DNA"/>
</dbReference>
<accession>A0A366KDK3</accession>
<sequence>MYGKIELELGEEVYVEVFDDFLHDWLTVVKTPAPLVSRDVYCTLKQYTQEAGFDCGERIVSDEG</sequence>
<gene>
    <name evidence="1" type="ORF">CRD59_01985</name>
</gene>
<name>A0A366KDK3_9BIFI</name>